<dbReference type="SUPFAM" id="SSF69304">
    <property type="entry name" value="Tricorn protease N-terminal domain"/>
    <property type="match status" value="1"/>
</dbReference>
<accession>A0ABN0YEH2</accession>
<dbReference type="EMBL" id="BAAACX010000009">
    <property type="protein sequence ID" value="GAA0392369.1"/>
    <property type="molecule type" value="Genomic_DNA"/>
</dbReference>
<feature type="chain" id="PRO_5046765474" description="Lipoprotein" evidence="1">
    <location>
        <begin position="20"/>
        <end position="386"/>
    </location>
</feature>
<keyword evidence="3" id="KW-1185">Reference proteome</keyword>
<name>A0ABN0YEH2_9BACL</name>
<evidence type="ECO:0000256" key="1">
    <source>
        <dbReference type="SAM" id="SignalP"/>
    </source>
</evidence>
<dbReference type="Proteomes" id="UP001500340">
    <property type="component" value="Unassembled WGS sequence"/>
</dbReference>
<evidence type="ECO:0000313" key="3">
    <source>
        <dbReference type="Proteomes" id="UP001500340"/>
    </source>
</evidence>
<comment type="caution">
    <text evidence="2">The sequence shown here is derived from an EMBL/GenBank/DDBJ whole genome shotgun (WGS) entry which is preliminary data.</text>
</comment>
<reference evidence="2 3" key="1">
    <citation type="journal article" date="2019" name="Int. J. Syst. Evol. Microbiol.">
        <title>The Global Catalogue of Microorganisms (GCM) 10K type strain sequencing project: providing services to taxonomists for standard genome sequencing and annotation.</title>
        <authorList>
            <consortium name="The Broad Institute Genomics Platform"/>
            <consortium name="The Broad Institute Genome Sequencing Center for Infectious Disease"/>
            <person name="Wu L."/>
            <person name="Ma J."/>
        </authorList>
    </citation>
    <scope>NUCLEOTIDE SEQUENCE [LARGE SCALE GENOMIC DNA]</scope>
    <source>
        <strain evidence="2 3">JCM 12774</strain>
    </source>
</reference>
<dbReference type="RefSeq" id="WP_343861309.1">
    <property type="nucleotide sequence ID" value="NZ_BAAACX010000009.1"/>
</dbReference>
<proteinExistence type="predicted"/>
<feature type="signal peptide" evidence="1">
    <location>
        <begin position="1"/>
        <end position="19"/>
    </location>
</feature>
<dbReference type="PROSITE" id="PS51257">
    <property type="entry name" value="PROKAR_LIPOPROTEIN"/>
    <property type="match status" value="1"/>
</dbReference>
<protein>
    <recommendedName>
        <fullName evidence="4">Lipoprotein</fullName>
    </recommendedName>
</protein>
<sequence>MRKQLFTILILLCTVVLLTACFKNGESIDAGKKIAQNEINTENAFGQKPQNNANDANRVEDIFHDLNFDYKTNRLVLSDLTTNAEMESITLDKNSFAKNIMKWDQGYVVEVLLADKPVQVKQSSGLEIISYPQKINGKLVRIYNEALKLQKEIDLTQVLPKELIENEPFAAVSNDGTKIVWANIMSLYMYDVPAGELTTIFDDTNNQVIFERVAFTQDNNKLVFFGSQADHAEGELSYGLIELGAKKISVHTEKQYQGSDIQISDQYASITDVINPVSNTSSGKVIIIDILTGEAFVMQVDGTESTMARVTKDGKYLLAVNQEDELSYRIRQYKLKSEDVVKEENFKPVQQESKALRLDPSVNPAVYNLIVFAESKYYFLPFVSEE</sequence>
<gene>
    <name evidence="2" type="ORF">GCM10008933_24040</name>
</gene>
<organism evidence="2 3">
    <name type="scientific">Paenibacillus motobuensis</name>
    <dbReference type="NCBI Taxonomy" id="295324"/>
    <lineage>
        <taxon>Bacteria</taxon>
        <taxon>Bacillati</taxon>
        <taxon>Bacillota</taxon>
        <taxon>Bacilli</taxon>
        <taxon>Bacillales</taxon>
        <taxon>Paenibacillaceae</taxon>
        <taxon>Paenibacillus</taxon>
    </lineage>
</organism>
<evidence type="ECO:0008006" key="4">
    <source>
        <dbReference type="Google" id="ProtNLM"/>
    </source>
</evidence>
<evidence type="ECO:0000313" key="2">
    <source>
        <dbReference type="EMBL" id="GAA0392369.1"/>
    </source>
</evidence>
<keyword evidence="1" id="KW-0732">Signal</keyword>